<evidence type="ECO:0000313" key="2">
    <source>
        <dbReference type="EMBL" id="SVD05607.1"/>
    </source>
</evidence>
<sequence length="204" mass="22311">MGIIFALMKSLMEVPLHTKLITLFPIILLLWIGCEKNTADMVIQNGKIYTVDEFNPLVEAVAVKDGKIIAVGSQRIISQWIGAQTQVVNLNRGTMIPGLIEGHGHFMGLGFAKMRLDLTTISNYDDLVDMVASAVEKSEPGEWILGRGWHQSKWTSTPNTTVKGFQTHEKLSAVSPNNPVWLTHASGHAGFANEKAMEISGISA</sequence>
<dbReference type="Gene3D" id="3.10.310.70">
    <property type="match status" value="1"/>
</dbReference>
<accession>A0A382S8S3</accession>
<dbReference type="Gene3D" id="2.30.40.10">
    <property type="entry name" value="Urease, subunit C, domain 1"/>
    <property type="match status" value="1"/>
</dbReference>
<dbReference type="Gene3D" id="3.20.20.140">
    <property type="entry name" value="Metal-dependent hydrolases"/>
    <property type="match status" value="1"/>
</dbReference>
<proteinExistence type="predicted"/>
<organism evidence="2">
    <name type="scientific">marine metagenome</name>
    <dbReference type="NCBI Taxonomy" id="408172"/>
    <lineage>
        <taxon>unclassified sequences</taxon>
        <taxon>metagenomes</taxon>
        <taxon>ecological metagenomes</taxon>
    </lineage>
</organism>
<name>A0A382S8S3_9ZZZZ</name>
<feature type="domain" description="Amidohydrolase 3" evidence="1">
    <location>
        <begin position="86"/>
        <end position="199"/>
    </location>
</feature>
<dbReference type="Pfam" id="PF07969">
    <property type="entry name" value="Amidohydro_3"/>
    <property type="match status" value="1"/>
</dbReference>
<dbReference type="InterPro" id="IPR011059">
    <property type="entry name" value="Metal-dep_hydrolase_composite"/>
</dbReference>
<feature type="non-terminal residue" evidence="2">
    <location>
        <position position="204"/>
    </location>
</feature>
<evidence type="ECO:0000259" key="1">
    <source>
        <dbReference type="Pfam" id="PF07969"/>
    </source>
</evidence>
<dbReference type="GO" id="GO:0016810">
    <property type="term" value="F:hydrolase activity, acting on carbon-nitrogen (but not peptide) bonds"/>
    <property type="evidence" value="ECO:0007669"/>
    <property type="project" value="InterPro"/>
</dbReference>
<gene>
    <name evidence="2" type="ORF">METZ01_LOCUS358461</name>
</gene>
<dbReference type="PANTHER" id="PTHR22642">
    <property type="entry name" value="IMIDAZOLONEPROPIONASE"/>
    <property type="match status" value="1"/>
</dbReference>
<dbReference type="AlphaFoldDB" id="A0A382S8S3"/>
<dbReference type="SUPFAM" id="SSF51338">
    <property type="entry name" value="Composite domain of metallo-dependent hydrolases"/>
    <property type="match status" value="1"/>
</dbReference>
<dbReference type="PANTHER" id="PTHR22642:SF2">
    <property type="entry name" value="PROTEIN LONG AFTER FAR-RED 3"/>
    <property type="match status" value="1"/>
</dbReference>
<reference evidence="2" key="1">
    <citation type="submission" date="2018-05" db="EMBL/GenBank/DDBJ databases">
        <authorList>
            <person name="Lanie J.A."/>
            <person name="Ng W.-L."/>
            <person name="Kazmierczak K.M."/>
            <person name="Andrzejewski T.M."/>
            <person name="Davidsen T.M."/>
            <person name="Wayne K.J."/>
            <person name="Tettelin H."/>
            <person name="Glass J.I."/>
            <person name="Rusch D."/>
            <person name="Podicherti R."/>
            <person name="Tsui H.-C.T."/>
            <person name="Winkler M.E."/>
        </authorList>
    </citation>
    <scope>NUCLEOTIDE SEQUENCE</scope>
</reference>
<dbReference type="EMBL" id="UINC01126858">
    <property type="protein sequence ID" value="SVD05607.1"/>
    <property type="molecule type" value="Genomic_DNA"/>
</dbReference>
<dbReference type="InterPro" id="IPR013108">
    <property type="entry name" value="Amidohydro_3"/>
</dbReference>
<protein>
    <recommendedName>
        <fullName evidence="1">Amidohydrolase 3 domain-containing protein</fullName>
    </recommendedName>
</protein>